<feature type="repeat" description="PPR" evidence="2">
    <location>
        <begin position="474"/>
        <end position="508"/>
    </location>
</feature>
<dbReference type="Pfam" id="PF13812">
    <property type="entry name" value="PPR_3"/>
    <property type="match status" value="1"/>
</dbReference>
<evidence type="ECO:0000256" key="2">
    <source>
        <dbReference type="PROSITE-ProRule" id="PRU00708"/>
    </source>
</evidence>
<dbReference type="InterPro" id="IPR011990">
    <property type="entry name" value="TPR-like_helical_dom_sf"/>
</dbReference>
<dbReference type="KEGG" id="mtm:MYCTH_2303798"/>
<dbReference type="AlphaFoldDB" id="G2QDS7"/>
<dbReference type="PROSITE" id="PS51375">
    <property type="entry name" value="PPR"/>
    <property type="match status" value="3"/>
</dbReference>
<organism evidence="4 5">
    <name type="scientific">Thermothelomyces thermophilus (strain ATCC 42464 / BCRC 31852 / DSM 1799)</name>
    <name type="common">Sporotrichum thermophile</name>
    <dbReference type="NCBI Taxonomy" id="573729"/>
    <lineage>
        <taxon>Eukaryota</taxon>
        <taxon>Fungi</taxon>
        <taxon>Dikarya</taxon>
        <taxon>Ascomycota</taxon>
        <taxon>Pezizomycotina</taxon>
        <taxon>Sordariomycetes</taxon>
        <taxon>Sordariomycetidae</taxon>
        <taxon>Sordariales</taxon>
        <taxon>Chaetomiaceae</taxon>
        <taxon>Thermothelomyces</taxon>
    </lineage>
</organism>
<dbReference type="Pfam" id="PF01535">
    <property type="entry name" value="PPR"/>
    <property type="match status" value="2"/>
</dbReference>
<evidence type="ECO:0000256" key="1">
    <source>
        <dbReference type="ARBA" id="ARBA00007626"/>
    </source>
</evidence>
<feature type="region of interest" description="Disordered" evidence="3">
    <location>
        <begin position="259"/>
        <end position="286"/>
    </location>
</feature>
<dbReference type="STRING" id="573729.G2QDS7"/>
<comment type="similarity">
    <text evidence="1">Belongs to the PPR family. P subfamily.</text>
</comment>
<dbReference type="eggNOG" id="KOG4197">
    <property type="taxonomic scope" value="Eukaryota"/>
</dbReference>
<dbReference type="PANTHER" id="PTHR46128">
    <property type="entry name" value="MITOCHONDRIAL GROUP I INTRON SPLICING FACTOR CCM1"/>
    <property type="match status" value="1"/>
</dbReference>
<feature type="repeat" description="PPR" evidence="2">
    <location>
        <begin position="743"/>
        <end position="778"/>
    </location>
</feature>
<dbReference type="NCBIfam" id="TIGR00756">
    <property type="entry name" value="PPR"/>
    <property type="match status" value="1"/>
</dbReference>
<dbReference type="VEuPathDB" id="FungiDB:MYCTH_2303798"/>
<reference evidence="4 5" key="1">
    <citation type="journal article" date="2011" name="Nat. Biotechnol.">
        <title>Comparative genomic analysis of the thermophilic biomass-degrading fungi Myceliophthora thermophila and Thielavia terrestris.</title>
        <authorList>
            <person name="Berka R.M."/>
            <person name="Grigoriev I.V."/>
            <person name="Otillar R."/>
            <person name="Salamov A."/>
            <person name="Grimwood J."/>
            <person name="Reid I."/>
            <person name="Ishmael N."/>
            <person name="John T."/>
            <person name="Darmond C."/>
            <person name="Moisan M.-C."/>
            <person name="Henrissat B."/>
            <person name="Coutinho P.M."/>
            <person name="Lombard V."/>
            <person name="Natvig D.O."/>
            <person name="Lindquist E."/>
            <person name="Schmutz J."/>
            <person name="Lucas S."/>
            <person name="Harris P."/>
            <person name="Powlowski J."/>
            <person name="Bellemare A."/>
            <person name="Taylor D."/>
            <person name="Butler G."/>
            <person name="de Vries R.P."/>
            <person name="Allijn I.E."/>
            <person name="van den Brink J."/>
            <person name="Ushinsky S."/>
            <person name="Storms R."/>
            <person name="Powell A.J."/>
            <person name="Paulsen I.T."/>
            <person name="Elbourne L.D.H."/>
            <person name="Baker S.E."/>
            <person name="Magnuson J."/>
            <person name="LaBoissiere S."/>
            <person name="Clutterbuck A.J."/>
            <person name="Martinez D."/>
            <person name="Wogulis M."/>
            <person name="de Leon A.L."/>
            <person name="Rey M.W."/>
            <person name="Tsang A."/>
        </authorList>
    </citation>
    <scope>NUCLEOTIDE SEQUENCE [LARGE SCALE GENOMIC DNA]</scope>
    <source>
        <strain evidence="5">ATCC 42464 / BCRC 31852 / DSM 1799</strain>
    </source>
</reference>
<evidence type="ECO:0000313" key="5">
    <source>
        <dbReference type="Proteomes" id="UP000007322"/>
    </source>
</evidence>
<evidence type="ECO:0000313" key="4">
    <source>
        <dbReference type="EMBL" id="AEO57536.1"/>
    </source>
</evidence>
<name>G2QDS7_THET4</name>
<dbReference type="HOGENOM" id="CLU_007681_2_0_1"/>
<feature type="repeat" description="PPR" evidence="2">
    <location>
        <begin position="591"/>
        <end position="625"/>
    </location>
</feature>
<keyword evidence="5" id="KW-1185">Reference proteome</keyword>
<accession>G2QDS7</accession>
<sequence length="854" mass="95418">MATTTTTAVRELGAVGNVCLRCQLRQLVTSRARMRRGISSLSSAAVVEDGHADMQPQKEDGTPPVSPVPSAPLHPIGSRRSSSVAMFQSIVQNQTQMPATPGVSAGGTASIELVKDVARIQTMMEREGATLAQAYAYFEEVVHPQLTKEGSGVPQIVKNQIAAVLLNRLALEKPRDFESNELPSVTRITEIMIELDVLRPSAWATLVLWLVQHIYRQDTVPDAYASLKDYETAMARRDALLRDLLGAWRAFCAQSVAVKEGSPDNASEEEEGKPKSERAGTQPQQRTTLQKAFGSMFPQYLVPSLLRPTFAAFATYKLLTDTFNPARATSGDAAPFLQMMKRLIFRTRPPRLEDFKPIFDTFPDLPRFVWPKKRGKDEVKAFLRPISGQTFSQRKNSIHRQLGNAVKSRDLEMVKKAWLELWGDAPVPDAARISELVQWPDLFDYFILAYTMMRRPQQAIEVWNSMERIGIKATTKTWTAMLNGCAKANNARGIKTVWDKLLASGLRLDAAIWTARIHGLFACREPQAGLRALDEMAKYWDARDDPRYAAVAVKPAVEAVNAAVSGLLRLNREADATRVLAWASKRGINPDIYTFNILLRPLVRRGDMKGIDEVFATMRDANVHADVATFTVLLESTLSNIADLPPAQVISLVERILAAMKSSGVEINMQTYAKILYLLLREGDRAEEPVKAVLAHIWRRGLELTSHIYTMLAEHYFSRDPPDAAAVTALIENRRLHDNKGIDPVFWDRVIKGYCQAGEVRRALDIFDRHFVGEGTITFGTLYDLLRPLVEAGDMEAAMRVVEAARKIGKAEEAAGHHGGSEGKRFWRHRFWHLAYEHGLMGGPLVERFRKANV</sequence>
<gene>
    <name evidence="4" type="ORF">MYCTH_2303798</name>
</gene>
<dbReference type="InterPro" id="IPR050872">
    <property type="entry name" value="PPR_P_subfamily"/>
</dbReference>
<dbReference type="InParanoid" id="G2QDS7"/>
<dbReference type="InterPro" id="IPR002885">
    <property type="entry name" value="PPR_rpt"/>
</dbReference>
<proteinExistence type="inferred from homology"/>
<dbReference type="GeneID" id="11507407"/>
<dbReference type="OMA" id="TGMMHGW"/>
<dbReference type="PANTHER" id="PTHR46128:SF358">
    <property type="entry name" value="TETRATRICOPEPTIDE REPEAT (TPR)-LIKE SUPERFAMILY PROTEIN"/>
    <property type="match status" value="1"/>
</dbReference>
<dbReference type="OrthoDB" id="185373at2759"/>
<evidence type="ECO:0008006" key="6">
    <source>
        <dbReference type="Google" id="ProtNLM"/>
    </source>
</evidence>
<evidence type="ECO:0000256" key="3">
    <source>
        <dbReference type="SAM" id="MobiDB-lite"/>
    </source>
</evidence>
<dbReference type="Gene3D" id="1.25.40.10">
    <property type="entry name" value="Tetratricopeptide repeat domain"/>
    <property type="match status" value="3"/>
</dbReference>
<dbReference type="EMBL" id="CP003004">
    <property type="protein sequence ID" value="AEO57536.1"/>
    <property type="molecule type" value="Genomic_DNA"/>
</dbReference>
<dbReference type="RefSeq" id="XP_003662781.1">
    <property type="nucleotide sequence ID" value="XM_003662733.1"/>
</dbReference>
<protein>
    <recommendedName>
        <fullName evidence="6">Pentacotripeptide-repeat region of PRORP domain-containing protein</fullName>
    </recommendedName>
</protein>
<dbReference type="Proteomes" id="UP000007322">
    <property type="component" value="Chromosome 3"/>
</dbReference>